<dbReference type="Gramene" id="OPUNC04G01670.1">
    <property type="protein sequence ID" value="OPUNC04G01670.1"/>
    <property type="gene ID" value="OPUNC04G01670"/>
</dbReference>
<evidence type="ECO:0000256" key="1">
    <source>
        <dbReference type="SAM" id="SignalP"/>
    </source>
</evidence>
<reference evidence="2" key="2">
    <citation type="submission" date="2018-05" db="EMBL/GenBank/DDBJ databases">
        <title>OpunRS2 (Oryza punctata Reference Sequence Version 2).</title>
        <authorList>
            <person name="Zhang J."/>
            <person name="Kudrna D."/>
            <person name="Lee S."/>
            <person name="Talag J."/>
            <person name="Welchert J."/>
            <person name="Wing R.A."/>
        </authorList>
    </citation>
    <scope>NUCLEOTIDE SEQUENCE [LARGE SCALE GENOMIC DNA]</scope>
</reference>
<dbReference type="PROSITE" id="PS51257">
    <property type="entry name" value="PROKAR_LIPOPROTEIN"/>
    <property type="match status" value="1"/>
</dbReference>
<accession>A0A0E0KMH6</accession>
<feature type="chain" id="PRO_5002365465" evidence="1">
    <location>
        <begin position="32"/>
        <end position="69"/>
    </location>
</feature>
<dbReference type="HOGENOM" id="CLU_187173_0_0_1"/>
<dbReference type="Proteomes" id="UP000026962">
    <property type="component" value="Chromosome 4"/>
</dbReference>
<keyword evidence="3" id="KW-1185">Reference proteome</keyword>
<reference evidence="2" key="1">
    <citation type="submission" date="2015-04" db="UniProtKB">
        <authorList>
            <consortium name="EnsemblPlants"/>
        </authorList>
    </citation>
    <scope>IDENTIFICATION</scope>
</reference>
<feature type="signal peptide" evidence="1">
    <location>
        <begin position="1"/>
        <end position="31"/>
    </location>
</feature>
<dbReference type="OMA" id="ACETNCK"/>
<evidence type="ECO:0000313" key="3">
    <source>
        <dbReference type="Proteomes" id="UP000026962"/>
    </source>
</evidence>
<keyword evidence="1" id="KW-0732">Signal</keyword>
<proteinExistence type="predicted"/>
<name>A0A0E0KMH6_ORYPU</name>
<protein>
    <submittedName>
        <fullName evidence="2">Uncharacterized protein</fullName>
    </submittedName>
</protein>
<dbReference type="EnsemblPlants" id="OPUNC04G01670.1">
    <property type="protein sequence ID" value="OPUNC04G01670.1"/>
    <property type="gene ID" value="OPUNC04G01670"/>
</dbReference>
<organism evidence="2">
    <name type="scientific">Oryza punctata</name>
    <name type="common">Red rice</name>
    <dbReference type="NCBI Taxonomy" id="4537"/>
    <lineage>
        <taxon>Eukaryota</taxon>
        <taxon>Viridiplantae</taxon>
        <taxon>Streptophyta</taxon>
        <taxon>Embryophyta</taxon>
        <taxon>Tracheophyta</taxon>
        <taxon>Spermatophyta</taxon>
        <taxon>Magnoliopsida</taxon>
        <taxon>Liliopsida</taxon>
        <taxon>Poales</taxon>
        <taxon>Poaceae</taxon>
        <taxon>BOP clade</taxon>
        <taxon>Oryzoideae</taxon>
        <taxon>Oryzeae</taxon>
        <taxon>Oryzinae</taxon>
        <taxon>Oryza</taxon>
    </lineage>
</organism>
<dbReference type="AlphaFoldDB" id="A0A0E0KMH6"/>
<sequence length="69" mass="7465">MGKQMVNCSRVLLVLSLVLLGCFSIAGRVYGKNVDYTRSASVNEGGNNVNINGLVPVPCKIFLPIERLL</sequence>
<evidence type="ECO:0000313" key="2">
    <source>
        <dbReference type="EnsemblPlants" id="OPUNC04G01670.1"/>
    </source>
</evidence>